<dbReference type="NCBIfam" id="NF002759">
    <property type="entry name" value="PRK02813.1"/>
    <property type="match status" value="1"/>
</dbReference>
<keyword evidence="3 9" id="KW-0031">Aminopeptidase</keyword>
<keyword evidence="7 9" id="KW-0862">Zinc</keyword>
<keyword evidence="8 9" id="KW-0482">Metalloprotease</keyword>
<protein>
    <recommendedName>
        <fullName evidence="10">M18 family aminopeptidase</fullName>
        <ecNumber evidence="10">3.4.11.-</ecNumber>
    </recommendedName>
</protein>
<dbReference type="Gene3D" id="2.30.250.10">
    <property type="entry name" value="Aminopeptidase i, Domain 2"/>
    <property type="match status" value="1"/>
</dbReference>
<evidence type="ECO:0000256" key="8">
    <source>
        <dbReference type="ARBA" id="ARBA00023049"/>
    </source>
</evidence>
<keyword evidence="5 9" id="KW-0479">Metal-binding</keyword>
<keyword evidence="4 9" id="KW-0645">Protease</keyword>
<evidence type="ECO:0000256" key="6">
    <source>
        <dbReference type="ARBA" id="ARBA00022801"/>
    </source>
</evidence>
<evidence type="ECO:0000256" key="4">
    <source>
        <dbReference type="ARBA" id="ARBA00022670"/>
    </source>
</evidence>
<dbReference type="GO" id="GO:0004177">
    <property type="term" value="F:aminopeptidase activity"/>
    <property type="evidence" value="ECO:0007669"/>
    <property type="project" value="UniProtKB-KW"/>
</dbReference>
<dbReference type="InterPro" id="IPR023358">
    <property type="entry name" value="Peptidase_M18_dom2"/>
</dbReference>
<comment type="caution">
    <text evidence="11">The sequence shown here is derived from an EMBL/GenBank/DDBJ whole genome shotgun (WGS) entry which is preliminary data.</text>
</comment>
<dbReference type="SUPFAM" id="SSF53187">
    <property type="entry name" value="Zn-dependent exopeptidases"/>
    <property type="match status" value="1"/>
</dbReference>
<dbReference type="Proteomes" id="UP000637628">
    <property type="component" value="Unassembled WGS sequence"/>
</dbReference>
<evidence type="ECO:0000256" key="1">
    <source>
        <dbReference type="ARBA" id="ARBA00001947"/>
    </source>
</evidence>
<evidence type="ECO:0000313" key="11">
    <source>
        <dbReference type="EMBL" id="GID99331.1"/>
    </source>
</evidence>
<dbReference type="EMBL" id="BOML01000006">
    <property type="protein sequence ID" value="GID99331.1"/>
    <property type="molecule type" value="Genomic_DNA"/>
</dbReference>
<dbReference type="InterPro" id="IPR001948">
    <property type="entry name" value="Peptidase_M18"/>
</dbReference>
<evidence type="ECO:0000256" key="5">
    <source>
        <dbReference type="ARBA" id="ARBA00022723"/>
    </source>
</evidence>
<evidence type="ECO:0000256" key="7">
    <source>
        <dbReference type="ARBA" id="ARBA00022833"/>
    </source>
</evidence>
<evidence type="ECO:0000256" key="3">
    <source>
        <dbReference type="ARBA" id="ARBA00022438"/>
    </source>
</evidence>
<dbReference type="CDD" id="cd05658">
    <property type="entry name" value="M18_DAP"/>
    <property type="match status" value="1"/>
</dbReference>
<accession>A0ABQ3YP48</accession>
<dbReference type="EC" id="3.4.11.-" evidence="10"/>
<dbReference type="Pfam" id="PF02127">
    <property type="entry name" value="Peptidase_M18"/>
    <property type="match status" value="1"/>
</dbReference>
<evidence type="ECO:0000256" key="10">
    <source>
        <dbReference type="RuleBase" id="RU004387"/>
    </source>
</evidence>
<dbReference type="RefSeq" id="WP_203724739.1">
    <property type="nucleotide sequence ID" value="NZ_BAAATX010000004.1"/>
</dbReference>
<comment type="cofactor">
    <cofactor evidence="1 10">
        <name>Zn(2+)</name>
        <dbReference type="ChEBI" id="CHEBI:29105"/>
    </cofactor>
</comment>
<evidence type="ECO:0000313" key="12">
    <source>
        <dbReference type="Proteomes" id="UP000637628"/>
    </source>
</evidence>
<name>A0ABQ3YP48_9ACTN</name>
<keyword evidence="6 9" id="KW-0378">Hydrolase</keyword>
<reference evidence="11 12" key="1">
    <citation type="submission" date="2021-01" db="EMBL/GenBank/DDBJ databases">
        <title>Whole genome shotgun sequence of Actinoplanes durhamensis NBRC 14914.</title>
        <authorList>
            <person name="Komaki H."/>
            <person name="Tamura T."/>
        </authorList>
    </citation>
    <scope>NUCLEOTIDE SEQUENCE [LARGE SCALE GENOMIC DNA]</scope>
    <source>
        <strain evidence="11 12">NBRC 14914</strain>
    </source>
</reference>
<proteinExistence type="inferred from homology"/>
<dbReference type="PRINTS" id="PR00932">
    <property type="entry name" value="AMINO1PTASE"/>
</dbReference>
<dbReference type="Gene3D" id="3.40.630.10">
    <property type="entry name" value="Zn peptidases"/>
    <property type="match status" value="1"/>
</dbReference>
<sequence>MDATGHIEDLGSFISASPSSYHAAAEVARRLGEAGYATLDEAADWREIVRPGARLVLVRDGAVIALALPADAGPATPFRILGAHTDSPTFKLKPRPALSAHGWLQAGVEVYGGPILASWFDRELEFAGRLVDRDGTVHLVRTGPFARIPHLAIHLDREVNSSFAPDKQRDIQPVFGVSGPDVLTHLARLAGLSSAHDVAGFDVMSVDSAAPTRFGADRTLFAAARLDNLSSVHAGVTALLRAGDGRAGDGPVIAVLAAFDHEELGSESRSGAAGPLLSDVLERVSAALGGQREDLVRAIFGSWLLSADAGHAIHPNRGERHDPANRPVVGGGPLLKLNANQRYTTDAVGAALWARTCDKAGVPFQEFVSNNAIPCGSTIGPISATRIGIPTLDVGTPLLSMHSARELCHVDDPAYLSAAAEVFFTGLP</sequence>
<dbReference type="SUPFAM" id="SSF101821">
    <property type="entry name" value="Aminopeptidase/glucanase lid domain"/>
    <property type="match status" value="1"/>
</dbReference>
<evidence type="ECO:0000256" key="9">
    <source>
        <dbReference type="RuleBase" id="RU004386"/>
    </source>
</evidence>
<evidence type="ECO:0000256" key="2">
    <source>
        <dbReference type="ARBA" id="ARBA00008290"/>
    </source>
</evidence>
<organism evidence="11 12">
    <name type="scientific">Paractinoplanes durhamensis</name>
    <dbReference type="NCBI Taxonomy" id="113563"/>
    <lineage>
        <taxon>Bacteria</taxon>
        <taxon>Bacillati</taxon>
        <taxon>Actinomycetota</taxon>
        <taxon>Actinomycetes</taxon>
        <taxon>Micromonosporales</taxon>
        <taxon>Micromonosporaceae</taxon>
        <taxon>Paractinoplanes</taxon>
    </lineage>
</organism>
<keyword evidence="12" id="KW-1185">Reference proteome</keyword>
<comment type="similarity">
    <text evidence="2 9">Belongs to the peptidase M18 family.</text>
</comment>
<dbReference type="PANTHER" id="PTHR28570:SF3">
    <property type="entry name" value="ASPARTYL AMINOPEPTIDASE"/>
    <property type="match status" value="1"/>
</dbReference>
<gene>
    <name evidence="11" type="ORF">Adu01nite_06820</name>
</gene>
<dbReference type="PANTHER" id="PTHR28570">
    <property type="entry name" value="ASPARTYL AMINOPEPTIDASE"/>
    <property type="match status" value="1"/>
</dbReference>